<feature type="region of interest" description="Disordered" evidence="1">
    <location>
        <begin position="107"/>
        <end position="132"/>
    </location>
</feature>
<comment type="caution">
    <text evidence="2">The sequence shown here is derived from an EMBL/GenBank/DDBJ whole genome shotgun (WGS) entry which is preliminary data.</text>
</comment>
<dbReference type="Proteomes" id="UP000001548">
    <property type="component" value="Unassembled WGS sequence"/>
</dbReference>
<evidence type="ECO:0000313" key="2">
    <source>
        <dbReference type="EMBL" id="KAE8304560.1"/>
    </source>
</evidence>
<feature type="compositionally biased region" description="Basic and acidic residues" evidence="1">
    <location>
        <begin position="508"/>
        <end position="519"/>
    </location>
</feature>
<dbReference type="VEuPathDB" id="GiardiaDB:GL50803_11244"/>
<dbReference type="HOGENOM" id="CLU_513347_0_0_1"/>
<gene>
    <name evidence="2" type="ORF">GL50803_0011244</name>
</gene>
<reference evidence="2 3" key="1">
    <citation type="journal article" date="2007" name="Science">
        <title>Genomic minimalism in the early diverging intestinal parasite Giardia lamblia.</title>
        <authorList>
            <person name="Morrison H.G."/>
            <person name="McArthur A.G."/>
            <person name="Gillin F.D."/>
            <person name="Aley S.B."/>
            <person name="Adam R.D."/>
            <person name="Olsen G.J."/>
            <person name="Best A.A."/>
            <person name="Cande W.Z."/>
            <person name="Chen F."/>
            <person name="Cipriano M.J."/>
            <person name="Davids B.J."/>
            <person name="Dawson S.C."/>
            <person name="Elmendorf H.G."/>
            <person name="Hehl A.B."/>
            <person name="Holder M.E."/>
            <person name="Huse S.M."/>
            <person name="Kim U.U."/>
            <person name="Lasek-Nesselquist E."/>
            <person name="Manning G."/>
            <person name="Nigam A."/>
            <person name="Nixon J.E."/>
            <person name="Palm D."/>
            <person name="Passamaneck N.E."/>
            <person name="Prabhu A."/>
            <person name="Reich C.I."/>
            <person name="Reiner D.S."/>
            <person name="Samuelson J."/>
            <person name="Svard S.G."/>
            <person name="Sogin M.L."/>
        </authorList>
    </citation>
    <scope>NUCLEOTIDE SEQUENCE [LARGE SCALE GENOMIC DNA]</scope>
    <source>
        <strain evidence="2 3">WB C6</strain>
    </source>
</reference>
<dbReference type="EMBL" id="AACB03000002">
    <property type="protein sequence ID" value="KAE8304560.1"/>
    <property type="molecule type" value="Genomic_DNA"/>
</dbReference>
<sequence>MKPPGHKEQWGKGLVSLHKTVNVTTPTCQIVHVLRQAAEKMPLRLDADKSLVQSGRLLYEKANSPINYFRRAPLFTYHTPNNATYEGKITPYTSVLGIPAYRITSAAPRSTTGKRRLSSPSPQGPAKIPKGMLPITCQGTSMEALEQRRKYNNAMRVFKRHVHRARLESALQTMTYDPEFDAHEYLRDDIAHELRIRSLEAMKQKYCNQDEIYFAEYASYHQPLLNYKDKTTMEHKQIHSITSNTQSFIGQCDNTQYQLRPKTDDTRLYGSGDVHSNQLKRRKKMLIDMRMDQCCDDDETAAYVAMYGIFSKFRGMDIKRATKIPHLVNGIYNDLADLVHLRPARAFDADSSFDARDEIESLTSENGEDTEHYISGLCKRNASKEASRSEGPRRGTIHTPKTVQSKSRSRRHPYPSVQSDKRQTSTGYLHPAPGKQNLPGTIGRESSPVISKASPFIYQAPPIQQGNQHFTSFAVTDQSLERPDGGLGDRIANYIRTTLEPIAIRRESVEDGSSIREISEASIDLSPSSKD</sequence>
<keyword evidence="3" id="KW-1185">Reference proteome</keyword>
<feature type="region of interest" description="Disordered" evidence="1">
    <location>
        <begin position="379"/>
        <end position="441"/>
    </location>
</feature>
<dbReference type="OMA" id="YEKANSP"/>
<name>D3KI22_GIAIC</name>
<evidence type="ECO:0000256" key="1">
    <source>
        <dbReference type="SAM" id="MobiDB-lite"/>
    </source>
</evidence>
<protein>
    <submittedName>
        <fullName evidence="2">Uncharacterized protein</fullName>
    </submittedName>
</protein>
<feature type="region of interest" description="Disordered" evidence="1">
    <location>
        <begin position="508"/>
        <end position="531"/>
    </location>
</feature>
<proteinExistence type="predicted"/>
<accession>D3KI22</accession>
<feature type="compositionally biased region" description="Basic and acidic residues" evidence="1">
    <location>
        <begin position="382"/>
        <end position="393"/>
    </location>
</feature>
<evidence type="ECO:0000313" key="3">
    <source>
        <dbReference type="Proteomes" id="UP000001548"/>
    </source>
</evidence>
<dbReference type="AlphaFoldDB" id="D3KI22"/>
<organism evidence="2 3">
    <name type="scientific">Giardia intestinalis (strain ATCC 50803 / WB clone C6)</name>
    <name type="common">Giardia lamblia</name>
    <dbReference type="NCBI Taxonomy" id="184922"/>
    <lineage>
        <taxon>Eukaryota</taxon>
        <taxon>Metamonada</taxon>
        <taxon>Diplomonadida</taxon>
        <taxon>Hexamitidae</taxon>
        <taxon>Giardiinae</taxon>
        <taxon>Giardia</taxon>
    </lineage>
</organism>